<feature type="compositionally biased region" description="Polar residues" evidence="4">
    <location>
        <begin position="251"/>
        <end position="260"/>
    </location>
</feature>
<comment type="similarity">
    <text evidence="2">Belongs to the timeless family.</text>
</comment>
<dbReference type="Pfam" id="PF04821">
    <property type="entry name" value="TIMELESS"/>
    <property type="match status" value="1"/>
</dbReference>
<feature type="domain" description="Timeless N-terminal" evidence="5">
    <location>
        <begin position="14"/>
        <end position="269"/>
    </location>
</feature>
<proteinExistence type="inferred from homology"/>
<gene>
    <name evidence="8" type="primary">LOC106469873</name>
</gene>
<keyword evidence="3" id="KW-0539">Nucleus</keyword>
<reference evidence="8" key="1">
    <citation type="submission" date="2025-08" db="UniProtKB">
        <authorList>
            <consortium name="RefSeq"/>
        </authorList>
    </citation>
    <scope>IDENTIFICATION</scope>
    <source>
        <tissue evidence="8">Muscle</tissue>
    </source>
</reference>
<evidence type="ECO:0000259" key="6">
    <source>
        <dbReference type="Pfam" id="PF05029"/>
    </source>
</evidence>
<dbReference type="PANTHER" id="PTHR22940">
    <property type="entry name" value="TIMEOUT/TIMELESS-2"/>
    <property type="match status" value="1"/>
</dbReference>
<dbReference type="GeneID" id="106469873"/>
<dbReference type="Pfam" id="PF05029">
    <property type="entry name" value="TIMELESS_C"/>
    <property type="match status" value="1"/>
</dbReference>
<evidence type="ECO:0000256" key="3">
    <source>
        <dbReference type="ARBA" id="ARBA00023242"/>
    </source>
</evidence>
<feature type="region of interest" description="Disordered" evidence="4">
    <location>
        <begin position="349"/>
        <end position="441"/>
    </location>
</feature>
<evidence type="ECO:0000259" key="5">
    <source>
        <dbReference type="Pfam" id="PF04821"/>
    </source>
</evidence>
<dbReference type="Proteomes" id="UP000694941">
    <property type="component" value="Unplaced"/>
</dbReference>
<protein>
    <submittedName>
        <fullName evidence="8">Protein timeless-like isoform X1</fullName>
    </submittedName>
</protein>
<feature type="domain" description="Timeless C-terminal" evidence="6">
    <location>
        <begin position="919"/>
        <end position="1019"/>
    </location>
</feature>
<dbReference type="RefSeq" id="XP_022254152.1">
    <property type="nucleotide sequence ID" value="XM_022398444.1"/>
</dbReference>
<feature type="region of interest" description="Disordered" evidence="4">
    <location>
        <begin position="790"/>
        <end position="818"/>
    </location>
</feature>
<feature type="compositionally biased region" description="Low complexity" evidence="4">
    <location>
        <begin position="357"/>
        <end position="368"/>
    </location>
</feature>
<feature type="compositionally biased region" description="Basic residues" evidence="4">
    <location>
        <begin position="423"/>
        <end position="436"/>
    </location>
</feature>
<sequence length="1101" mass="124653">MVQESGMNMTKVKESLETMEQELHQEELGSRNVRLSFGMSCVVQKDLVPILVHEKYDKEIFKVAVRLLVNLTLPLECLVPVDIASKTSSGKSTIIQLHHCLLEGRKAFLDVRSTAAVIKSIKDTLLMEKEGSSLKESGSSFVNNCLLLLRNILHIPDKIDTVKYGVDESVFLEWQSIQNKLVWNLFVQGLDEALLLLVNNKHKEKWTLAIVQLIALLYKDQHISKIQQLLTLVSSGSESSGEETESDTSKHSSATLSSESYNKKSIHSHNSDSGFIQTSDACSTESCTSSPTSKNSLYKWESCSLYDEETNKSVECFKSEQQNSKNVVDHTEKSLVECATMLLPTYSSKEEQIENTDSCSSGFSNGHSSSDDTNKKQVLQSIQVNDHRREAHPKATAKHRSVHSSLKEAESDSSNEDESVVKSKQRSHPPVGRKGKSNNPSYGVKCSPSVCFEAALAAAAAKGKSSLRDLVWDKRKDVRILHDISTHSPSDDDISNLMKDFTISFLHSGFNILITDLMKALLKQNGPVLDKSHFLWLLTYFLRLATTLSLGLHHISSVLSVDVIGYLAFEGVSMCEELQLLYRSQKVELRPLLRRMHLLVTALRELIATIDSYCRKPIPRREKIVFQKLKGQLVKMNDLRQLLLLLIRNYSPFIHTKQYLVDVVTTNHTLLVLLERAVSDEEIQADFDLLGHLQQFSTVKVMEQYGRVLEDFRTNSEYVNDCVFTMMHHVAGDLNSPESLFHPVILKSFSQIIEEDWNISEYQNDLMTYVMNKFVRTAQHTPQTRVHSLFGHGLDTRDQSSSGDESDESSKSSDCSQSNGGNSLYWYYLQFENDPDPIGSIVEHFADKDKNFPCNREQVLWHLYSKRIVSHSVYEVLKEKEKKFGDQHDNPTKNIDVWVKEKFNSDDGSGTDEIKQHVAKLCQAGLKQHVLWLQNLLLESCYVKLALWRNNTCDIEHPVPLYSTLLKQSIMIVAYSEAQEAALHSDLFTQLLHKLGFHLPADVGRAYPRIPCFWTADVLFTVATRLGPVDPGGIKFSRDSLEDYIRELHGSEYYHQSSSQESFNPPISHLSSGNLSSWLDLDEQNKKEDCVPEIINPTQTH</sequence>
<feature type="region of interest" description="Disordered" evidence="4">
    <location>
        <begin position="237"/>
        <end position="269"/>
    </location>
</feature>
<dbReference type="InterPro" id="IPR007725">
    <property type="entry name" value="TIMELESS_C"/>
</dbReference>
<dbReference type="InterPro" id="IPR006906">
    <property type="entry name" value="Timeless_N"/>
</dbReference>
<name>A0ABM1TE46_LIMPO</name>
<evidence type="ECO:0000313" key="7">
    <source>
        <dbReference type="Proteomes" id="UP000694941"/>
    </source>
</evidence>
<accession>A0ABM1TE46</accession>
<evidence type="ECO:0000256" key="4">
    <source>
        <dbReference type="SAM" id="MobiDB-lite"/>
    </source>
</evidence>
<comment type="subcellular location">
    <subcellularLocation>
        <location evidence="1">Nucleus</location>
    </subcellularLocation>
</comment>
<evidence type="ECO:0000256" key="1">
    <source>
        <dbReference type="ARBA" id="ARBA00004123"/>
    </source>
</evidence>
<organism evidence="7 8">
    <name type="scientific">Limulus polyphemus</name>
    <name type="common">Atlantic horseshoe crab</name>
    <dbReference type="NCBI Taxonomy" id="6850"/>
    <lineage>
        <taxon>Eukaryota</taxon>
        <taxon>Metazoa</taxon>
        <taxon>Ecdysozoa</taxon>
        <taxon>Arthropoda</taxon>
        <taxon>Chelicerata</taxon>
        <taxon>Merostomata</taxon>
        <taxon>Xiphosura</taxon>
        <taxon>Limulidae</taxon>
        <taxon>Limulus</taxon>
    </lineage>
</organism>
<evidence type="ECO:0000313" key="8">
    <source>
        <dbReference type="RefSeq" id="XP_022254152.1"/>
    </source>
</evidence>
<keyword evidence="7" id="KW-1185">Reference proteome</keyword>
<dbReference type="PANTHER" id="PTHR22940:SF5">
    <property type="entry name" value="PROTEIN TIMELESS"/>
    <property type="match status" value="1"/>
</dbReference>
<dbReference type="InterPro" id="IPR044998">
    <property type="entry name" value="Timeless"/>
</dbReference>
<evidence type="ECO:0000256" key="2">
    <source>
        <dbReference type="ARBA" id="ARBA00008174"/>
    </source>
</evidence>